<reference evidence="1" key="5">
    <citation type="journal article" date="2021" name="G3 (Bethesda)">
        <title>Aegilops tauschii genome assembly Aet v5.0 features greater sequence contiguity and improved annotation.</title>
        <authorList>
            <person name="Wang L."/>
            <person name="Zhu T."/>
            <person name="Rodriguez J.C."/>
            <person name="Deal K.R."/>
            <person name="Dubcovsky J."/>
            <person name="McGuire P.E."/>
            <person name="Lux T."/>
            <person name="Spannagl M."/>
            <person name="Mayer K.F.X."/>
            <person name="Baldrich P."/>
            <person name="Meyers B.C."/>
            <person name="Huo N."/>
            <person name="Gu Y.Q."/>
            <person name="Zhou H."/>
            <person name="Devos K.M."/>
            <person name="Bennetzen J.L."/>
            <person name="Unver T."/>
            <person name="Budak H."/>
            <person name="Gulick P.J."/>
            <person name="Galiba G."/>
            <person name="Kalapos B."/>
            <person name="Nelson D.R."/>
            <person name="Li P."/>
            <person name="You F.M."/>
            <person name="Luo M.C."/>
            <person name="Dvorak J."/>
        </authorList>
    </citation>
    <scope>NUCLEOTIDE SEQUENCE [LARGE SCALE GENOMIC DNA]</scope>
    <source>
        <strain evidence="1">cv. AL8/78</strain>
    </source>
</reference>
<dbReference type="EnsemblPlants" id="AET5Gv20375200.7">
    <property type="protein sequence ID" value="AET5Gv20375200.7"/>
    <property type="gene ID" value="AET5Gv20375200"/>
</dbReference>
<protein>
    <submittedName>
        <fullName evidence="1">Uncharacterized protein</fullName>
    </submittedName>
</protein>
<reference evidence="2" key="1">
    <citation type="journal article" date="2014" name="Science">
        <title>Ancient hybridizations among the ancestral genomes of bread wheat.</title>
        <authorList>
            <consortium name="International Wheat Genome Sequencing Consortium,"/>
            <person name="Marcussen T."/>
            <person name="Sandve S.R."/>
            <person name="Heier L."/>
            <person name="Spannagl M."/>
            <person name="Pfeifer M."/>
            <person name="Jakobsen K.S."/>
            <person name="Wulff B.B."/>
            <person name="Steuernagel B."/>
            <person name="Mayer K.F."/>
            <person name="Olsen O.A."/>
        </authorList>
    </citation>
    <scope>NUCLEOTIDE SEQUENCE [LARGE SCALE GENOMIC DNA]</scope>
    <source>
        <strain evidence="2">cv. AL8/78</strain>
    </source>
</reference>
<dbReference type="Gramene" id="AET5Gv20375200.7">
    <property type="protein sequence ID" value="AET5Gv20375200.7"/>
    <property type="gene ID" value="AET5Gv20375200"/>
</dbReference>
<reference evidence="1" key="4">
    <citation type="submission" date="2019-03" db="UniProtKB">
        <authorList>
            <consortium name="EnsemblPlants"/>
        </authorList>
    </citation>
    <scope>IDENTIFICATION</scope>
</reference>
<keyword evidence="2" id="KW-1185">Reference proteome</keyword>
<reference evidence="2" key="2">
    <citation type="journal article" date="2017" name="Nat. Plants">
        <title>The Aegilops tauschii genome reveals multiple impacts of transposons.</title>
        <authorList>
            <person name="Zhao G."/>
            <person name="Zou C."/>
            <person name="Li K."/>
            <person name="Wang K."/>
            <person name="Li T."/>
            <person name="Gao L."/>
            <person name="Zhang X."/>
            <person name="Wang H."/>
            <person name="Yang Z."/>
            <person name="Liu X."/>
            <person name="Jiang W."/>
            <person name="Mao L."/>
            <person name="Kong X."/>
            <person name="Jiao Y."/>
            <person name="Jia J."/>
        </authorList>
    </citation>
    <scope>NUCLEOTIDE SEQUENCE [LARGE SCALE GENOMIC DNA]</scope>
    <source>
        <strain evidence="2">cv. AL8/78</strain>
    </source>
</reference>
<evidence type="ECO:0000313" key="1">
    <source>
        <dbReference type="EnsemblPlants" id="AET5Gv20375200.7"/>
    </source>
</evidence>
<organism evidence="1 2">
    <name type="scientific">Aegilops tauschii subsp. strangulata</name>
    <name type="common">Goatgrass</name>
    <dbReference type="NCBI Taxonomy" id="200361"/>
    <lineage>
        <taxon>Eukaryota</taxon>
        <taxon>Viridiplantae</taxon>
        <taxon>Streptophyta</taxon>
        <taxon>Embryophyta</taxon>
        <taxon>Tracheophyta</taxon>
        <taxon>Spermatophyta</taxon>
        <taxon>Magnoliopsida</taxon>
        <taxon>Liliopsida</taxon>
        <taxon>Poales</taxon>
        <taxon>Poaceae</taxon>
        <taxon>BOP clade</taxon>
        <taxon>Pooideae</taxon>
        <taxon>Triticodae</taxon>
        <taxon>Triticeae</taxon>
        <taxon>Triticinae</taxon>
        <taxon>Aegilops</taxon>
    </lineage>
</organism>
<accession>A0A453KCX8</accession>
<evidence type="ECO:0000313" key="2">
    <source>
        <dbReference type="Proteomes" id="UP000015105"/>
    </source>
</evidence>
<dbReference type="AlphaFoldDB" id="A0A453KCX8"/>
<sequence>RTFLSRFCRWILSPAVKPSPRRWHTIARDGRWRRSKTPQVEAARERSIVFHSALFTPHTQRSAGLDH</sequence>
<proteinExistence type="predicted"/>
<dbReference type="Proteomes" id="UP000015105">
    <property type="component" value="Chromosome 5D"/>
</dbReference>
<name>A0A453KCX8_AEGTS</name>
<reference evidence="1" key="3">
    <citation type="journal article" date="2017" name="Nature">
        <title>Genome sequence of the progenitor of the wheat D genome Aegilops tauschii.</title>
        <authorList>
            <person name="Luo M.C."/>
            <person name="Gu Y.Q."/>
            <person name="Puiu D."/>
            <person name="Wang H."/>
            <person name="Twardziok S.O."/>
            <person name="Deal K.R."/>
            <person name="Huo N."/>
            <person name="Zhu T."/>
            <person name="Wang L."/>
            <person name="Wang Y."/>
            <person name="McGuire P.E."/>
            <person name="Liu S."/>
            <person name="Long H."/>
            <person name="Ramasamy R.K."/>
            <person name="Rodriguez J.C."/>
            <person name="Van S.L."/>
            <person name="Yuan L."/>
            <person name="Wang Z."/>
            <person name="Xia Z."/>
            <person name="Xiao L."/>
            <person name="Anderson O.D."/>
            <person name="Ouyang S."/>
            <person name="Liang Y."/>
            <person name="Zimin A.V."/>
            <person name="Pertea G."/>
            <person name="Qi P."/>
            <person name="Bennetzen J.L."/>
            <person name="Dai X."/>
            <person name="Dawson M.W."/>
            <person name="Muller H.G."/>
            <person name="Kugler K."/>
            <person name="Rivarola-Duarte L."/>
            <person name="Spannagl M."/>
            <person name="Mayer K.F.X."/>
            <person name="Lu F.H."/>
            <person name="Bevan M.W."/>
            <person name="Leroy P."/>
            <person name="Li P."/>
            <person name="You F.M."/>
            <person name="Sun Q."/>
            <person name="Liu Z."/>
            <person name="Lyons E."/>
            <person name="Wicker T."/>
            <person name="Salzberg S.L."/>
            <person name="Devos K.M."/>
            <person name="Dvorak J."/>
        </authorList>
    </citation>
    <scope>NUCLEOTIDE SEQUENCE [LARGE SCALE GENOMIC DNA]</scope>
    <source>
        <strain evidence="1">cv. AL8/78</strain>
    </source>
</reference>